<dbReference type="InterPro" id="IPR029069">
    <property type="entry name" value="HotDog_dom_sf"/>
</dbReference>
<accession>A0ABW8ZBG7</accession>
<evidence type="ECO:0000313" key="4">
    <source>
        <dbReference type="Proteomes" id="UP001629214"/>
    </source>
</evidence>
<reference evidence="3 4" key="1">
    <citation type="journal article" date="2024" name="Chem. Sci.">
        <title>Discovery of megapolipeptins by genome mining of a Burkholderiales bacteria collection.</title>
        <authorList>
            <person name="Paulo B.S."/>
            <person name="Recchia M.J.J."/>
            <person name="Lee S."/>
            <person name="Fergusson C.H."/>
            <person name="Romanowski S.B."/>
            <person name="Hernandez A."/>
            <person name="Krull N."/>
            <person name="Liu D.Y."/>
            <person name="Cavanagh H."/>
            <person name="Bos A."/>
            <person name="Gray C.A."/>
            <person name="Murphy B.T."/>
            <person name="Linington R.G."/>
            <person name="Eustaquio A.S."/>
        </authorList>
    </citation>
    <scope>NUCLEOTIDE SEQUENCE [LARGE SCALE GENOMIC DNA]</scope>
    <source>
        <strain evidence="3 4">RL21-008-BIB-B</strain>
    </source>
</reference>
<comment type="similarity">
    <text evidence="1">Belongs to the 4-hydroxybenzoyl-CoA thioesterase family.</text>
</comment>
<evidence type="ECO:0000313" key="3">
    <source>
        <dbReference type="EMBL" id="MFL9880494.1"/>
    </source>
</evidence>
<dbReference type="CDD" id="cd00586">
    <property type="entry name" value="4HBT"/>
    <property type="match status" value="1"/>
</dbReference>
<keyword evidence="2" id="KW-0378">Hydrolase</keyword>
<dbReference type="Pfam" id="PF13279">
    <property type="entry name" value="4HBT_2"/>
    <property type="match status" value="1"/>
</dbReference>
<dbReference type="Proteomes" id="UP001629214">
    <property type="component" value="Unassembled WGS sequence"/>
</dbReference>
<dbReference type="PANTHER" id="PTHR31793">
    <property type="entry name" value="4-HYDROXYBENZOYL-COA THIOESTERASE FAMILY MEMBER"/>
    <property type="match status" value="1"/>
</dbReference>
<dbReference type="EMBL" id="JAQQFR010000013">
    <property type="protein sequence ID" value="MFL9880494.1"/>
    <property type="molecule type" value="Genomic_DNA"/>
</dbReference>
<evidence type="ECO:0000256" key="1">
    <source>
        <dbReference type="ARBA" id="ARBA00005953"/>
    </source>
</evidence>
<dbReference type="PANTHER" id="PTHR31793:SF27">
    <property type="entry name" value="NOVEL THIOESTERASE SUPERFAMILY DOMAIN AND SAPOSIN A-TYPE DOMAIN CONTAINING PROTEIN (0610012H03RIK)"/>
    <property type="match status" value="1"/>
</dbReference>
<protein>
    <submittedName>
        <fullName evidence="3">Acyl-CoA thioesterase</fullName>
    </submittedName>
</protein>
<dbReference type="Gene3D" id="3.10.129.10">
    <property type="entry name" value="Hotdog Thioesterase"/>
    <property type="match status" value="1"/>
</dbReference>
<proteinExistence type="inferred from homology"/>
<evidence type="ECO:0000256" key="2">
    <source>
        <dbReference type="ARBA" id="ARBA00022801"/>
    </source>
</evidence>
<dbReference type="RefSeq" id="WP_408169527.1">
    <property type="nucleotide sequence ID" value="NZ_JAQQFR010000013.1"/>
</dbReference>
<sequence>MTKLPADSKITLANSPWQAEVELQIQFYDLDPMEVVWHGRYIEYFEAARCALLDQIDYNYAAMKESGFMWPIIDLQVRYSNPATFRQRIKVRAAITEWENRLKMEYLVTDAASGQRLTRGVSTQVAVQMDKREMCFVSPRVLWQKLDLPYPEPT</sequence>
<keyword evidence="4" id="KW-1185">Reference proteome</keyword>
<comment type="caution">
    <text evidence="3">The sequence shown here is derived from an EMBL/GenBank/DDBJ whole genome shotgun (WGS) entry which is preliminary data.</text>
</comment>
<organism evidence="3 4">
    <name type="scientific">Herbaspirillum rhizosphaerae</name>
    <dbReference type="NCBI Taxonomy" id="346179"/>
    <lineage>
        <taxon>Bacteria</taxon>
        <taxon>Pseudomonadati</taxon>
        <taxon>Pseudomonadota</taxon>
        <taxon>Betaproteobacteria</taxon>
        <taxon>Burkholderiales</taxon>
        <taxon>Oxalobacteraceae</taxon>
        <taxon>Herbaspirillum</taxon>
    </lineage>
</organism>
<dbReference type="InterPro" id="IPR050563">
    <property type="entry name" value="4-hydroxybenzoyl-CoA_TE"/>
</dbReference>
<dbReference type="SUPFAM" id="SSF54637">
    <property type="entry name" value="Thioesterase/thiol ester dehydrase-isomerase"/>
    <property type="match status" value="1"/>
</dbReference>
<name>A0ABW8ZBG7_9BURK</name>
<gene>
    <name evidence="3" type="ORF">PQR63_19000</name>
</gene>